<accession>A0ABU0QQK3</accession>
<sequence>MESTPAAVTAAEAVLTEFQQNLVVAVVGTVIGVLGTVAIERMRLRREPTKRLSWDAEVHNAMVSANETIRRQLQLIYNGHPIQGLSSVAFRIENTGNRVVKNEHLRFSFPAGAQIIEAVPTSAPEREMGVVRRSDLEQDRNEAVFTIGQLERGQSVALRLSVSARDITGWKVVAHNDEGDVEFHERSAARRREDREHVPAFFTLAFLLFTVPPLCALLGDAGELAALVLGAAFLAGIAPHIAPTGRALRDFLTKPELPPQNVVNIESASSSSIAIGTSSSASSHHASPPDRPTQPS</sequence>
<organism evidence="3 4">
    <name type="scientific">Streptomyces africanus</name>
    <dbReference type="NCBI Taxonomy" id="231024"/>
    <lineage>
        <taxon>Bacteria</taxon>
        <taxon>Bacillati</taxon>
        <taxon>Actinomycetota</taxon>
        <taxon>Actinomycetes</taxon>
        <taxon>Kitasatosporales</taxon>
        <taxon>Streptomycetaceae</taxon>
        <taxon>Streptomyces</taxon>
    </lineage>
</organism>
<feature type="region of interest" description="Disordered" evidence="1">
    <location>
        <begin position="274"/>
        <end position="296"/>
    </location>
</feature>
<protein>
    <submittedName>
        <fullName evidence="3">Uncharacterized protein</fullName>
    </submittedName>
</protein>
<feature type="transmembrane region" description="Helical" evidence="2">
    <location>
        <begin position="22"/>
        <end position="39"/>
    </location>
</feature>
<comment type="caution">
    <text evidence="3">The sequence shown here is derived from an EMBL/GenBank/DDBJ whole genome shotgun (WGS) entry which is preliminary data.</text>
</comment>
<evidence type="ECO:0000313" key="4">
    <source>
        <dbReference type="Proteomes" id="UP001232755"/>
    </source>
</evidence>
<feature type="compositionally biased region" description="Low complexity" evidence="1">
    <location>
        <begin position="274"/>
        <end position="286"/>
    </location>
</feature>
<evidence type="ECO:0000256" key="1">
    <source>
        <dbReference type="SAM" id="MobiDB-lite"/>
    </source>
</evidence>
<evidence type="ECO:0000256" key="2">
    <source>
        <dbReference type="SAM" id="Phobius"/>
    </source>
</evidence>
<gene>
    <name evidence="3" type="ORF">QF034_003884</name>
</gene>
<feature type="transmembrane region" description="Helical" evidence="2">
    <location>
        <begin position="225"/>
        <end position="242"/>
    </location>
</feature>
<name>A0ABU0QQK3_9ACTN</name>
<proteinExistence type="predicted"/>
<reference evidence="3 4" key="1">
    <citation type="submission" date="2023-07" db="EMBL/GenBank/DDBJ databases">
        <title>Comparative genomics of wheat-associated soil bacteria to identify genetic determinants of phenazine resistance.</title>
        <authorList>
            <person name="Mouncey N."/>
        </authorList>
    </citation>
    <scope>NUCLEOTIDE SEQUENCE [LARGE SCALE GENOMIC DNA]</scope>
    <source>
        <strain evidence="3 4">B3I12</strain>
    </source>
</reference>
<dbReference type="RefSeq" id="WP_307176185.1">
    <property type="nucleotide sequence ID" value="NZ_JAUSYP010000001.1"/>
</dbReference>
<evidence type="ECO:0000313" key="3">
    <source>
        <dbReference type="EMBL" id="MDQ0749653.1"/>
    </source>
</evidence>
<dbReference type="Proteomes" id="UP001232755">
    <property type="component" value="Unassembled WGS sequence"/>
</dbReference>
<keyword evidence="4" id="KW-1185">Reference proteome</keyword>
<keyword evidence="2" id="KW-0472">Membrane</keyword>
<dbReference type="EMBL" id="JAUSYP010000001">
    <property type="protein sequence ID" value="MDQ0749653.1"/>
    <property type="molecule type" value="Genomic_DNA"/>
</dbReference>
<keyword evidence="2" id="KW-0812">Transmembrane</keyword>
<keyword evidence="2" id="KW-1133">Transmembrane helix</keyword>
<feature type="transmembrane region" description="Helical" evidence="2">
    <location>
        <begin position="200"/>
        <end position="219"/>
    </location>
</feature>